<dbReference type="SUPFAM" id="SSF143414">
    <property type="entry name" value="CcmK-like"/>
    <property type="match status" value="1"/>
</dbReference>
<feature type="domain" description="BMC circularly permuted" evidence="3">
    <location>
        <begin position="106"/>
        <end position="202"/>
    </location>
</feature>
<evidence type="ECO:0000256" key="1">
    <source>
        <dbReference type="ARBA" id="ARBA00024322"/>
    </source>
</evidence>
<dbReference type="GO" id="GO:0031469">
    <property type="term" value="C:bacterial microcompartment"/>
    <property type="evidence" value="ECO:0007669"/>
    <property type="project" value="UniProtKB-SubCell"/>
</dbReference>
<dbReference type="Pfam" id="PF00936">
    <property type="entry name" value="BMC"/>
    <property type="match status" value="1"/>
</dbReference>
<dbReference type="Proteomes" id="UP000316798">
    <property type="component" value="Chromosome"/>
</dbReference>
<dbReference type="EMBL" id="CP035503">
    <property type="protein sequence ID" value="QDL39468.1"/>
    <property type="molecule type" value="Genomic_DNA"/>
</dbReference>
<dbReference type="AlphaFoldDB" id="A0A515DGE7"/>
<dbReference type="OrthoDB" id="5800762at2"/>
<keyword evidence="2" id="KW-1283">Bacterial microcompartment</keyword>
<evidence type="ECO:0000313" key="5">
    <source>
        <dbReference type="Proteomes" id="UP000316798"/>
    </source>
</evidence>
<proteinExistence type="predicted"/>
<dbReference type="SMART" id="SM00877">
    <property type="entry name" value="BMC"/>
    <property type="match status" value="2"/>
</dbReference>
<dbReference type="RefSeq" id="WP_077562151.1">
    <property type="nucleotide sequence ID" value="NZ_CP035503.1"/>
</dbReference>
<evidence type="ECO:0000259" key="3">
    <source>
        <dbReference type="PROSITE" id="PS51931"/>
    </source>
</evidence>
<dbReference type="InterPro" id="IPR000249">
    <property type="entry name" value="BMC_dom"/>
</dbReference>
<sequence>MTTLRSFDFLDRLQPQTMCYLGSMVRGFLPRANDAAMIIEIAPGLDVEWLTDIVLKEIDVKPGVLMVERQFGYLEFHARHAASVKAAGAAVLQALGLSSPELPQRQILASRQIDRVDSLHSFLVNRNKSGSMLLPGQSLFLLETTPAAGALLAANEAEKAADITLVDCRFMGASGRLYVSGTESAVRAASEAAIAALTPEAR</sequence>
<organism evidence="4 5">
    <name type="scientific">Rhodoferax sediminis</name>
    <dbReference type="NCBI Taxonomy" id="2509614"/>
    <lineage>
        <taxon>Bacteria</taxon>
        <taxon>Pseudomonadati</taxon>
        <taxon>Pseudomonadota</taxon>
        <taxon>Betaproteobacteria</taxon>
        <taxon>Burkholderiales</taxon>
        <taxon>Comamonadaceae</taxon>
        <taxon>Rhodoferax</taxon>
    </lineage>
</organism>
<name>A0A515DGE7_9BURK</name>
<evidence type="ECO:0000256" key="2">
    <source>
        <dbReference type="ARBA" id="ARBA00024446"/>
    </source>
</evidence>
<protein>
    <submittedName>
        <fullName evidence="4">BMC domain-containing protein</fullName>
    </submittedName>
</protein>
<dbReference type="PROSITE" id="PS51931">
    <property type="entry name" value="BMC_CP"/>
    <property type="match status" value="1"/>
</dbReference>
<reference evidence="4 5" key="1">
    <citation type="submission" date="2019-01" db="EMBL/GenBank/DDBJ databases">
        <title>Genomic insights into a novel species Rhodoferax sp.</title>
        <authorList>
            <person name="Jin L."/>
        </authorList>
    </citation>
    <scope>NUCLEOTIDE SEQUENCE [LARGE SCALE GENOMIC DNA]</scope>
    <source>
        <strain evidence="4 5">CHu59-6-5</strain>
    </source>
</reference>
<dbReference type="InterPro" id="IPR037233">
    <property type="entry name" value="CcmK-like_sf"/>
</dbReference>
<evidence type="ECO:0000313" key="4">
    <source>
        <dbReference type="EMBL" id="QDL39468.1"/>
    </source>
</evidence>
<keyword evidence="5" id="KW-1185">Reference proteome</keyword>
<accession>A0A515DGE7</accession>
<dbReference type="Gene3D" id="3.30.70.1710">
    <property type="match status" value="2"/>
</dbReference>
<gene>
    <name evidence="4" type="ORF">EUB48_20670</name>
</gene>
<dbReference type="InterPro" id="IPR044870">
    <property type="entry name" value="BMC_CP"/>
</dbReference>
<dbReference type="CDD" id="cd07052">
    <property type="entry name" value="BMC_like_1_repeat2"/>
    <property type="match status" value="1"/>
</dbReference>
<dbReference type="KEGG" id="rhf:EUB48_20670"/>
<comment type="subcellular location">
    <subcellularLocation>
        <location evidence="1">Bacterial microcompartment</location>
    </subcellularLocation>
</comment>